<feature type="domain" description="SSD" evidence="8">
    <location>
        <begin position="613"/>
        <end position="739"/>
    </location>
</feature>
<evidence type="ECO:0000313" key="9">
    <source>
        <dbReference type="EMBL" id="SHK58957.1"/>
    </source>
</evidence>
<dbReference type="GO" id="GO:0005886">
    <property type="term" value="C:plasma membrane"/>
    <property type="evidence" value="ECO:0007669"/>
    <property type="project" value="UniProtKB-SubCell"/>
</dbReference>
<keyword evidence="2" id="KW-1003">Cell membrane</keyword>
<dbReference type="InterPro" id="IPR018488">
    <property type="entry name" value="cNMP-bd_CS"/>
</dbReference>
<gene>
    <name evidence="9" type="ORF">SAMN02745216_03714</name>
</gene>
<name>A0A1M6TPV0_9BACT</name>
<dbReference type="Pfam" id="PF00990">
    <property type="entry name" value="GGDEF"/>
    <property type="match status" value="1"/>
</dbReference>
<feature type="transmembrane region" description="Helical" evidence="6">
    <location>
        <begin position="714"/>
        <end position="746"/>
    </location>
</feature>
<reference evidence="10" key="1">
    <citation type="submission" date="2016-11" db="EMBL/GenBank/DDBJ databases">
        <authorList>
            <person name="Varghese N."/>
            <person name="Submissions S."/>
        </authorList>
    </citation>
    <scope>NUCLEOTIDE SEQUENCE [LARGE SCALE GENOMIC DNA]</scope>
    <source>
        <strain evidence="10">DSM 16219</strain>
    </source>
</reference>
<evidence type="ECO:0000256" key="2">
    <source>
        <dbReference type="ARBA" id="ARBA00022475"/>
    </source>
</evidence>
<dbReference type="EMBL" id="FQZU01000028">
    <property type="protein sequence ID" value="SHK58957.1"/>
    <property type="molecule type" value="Genomic_DNA"/>
</dbReference>
<dbReference type="SUPFAM" id="SSF51206">
    <property type="entry name" value="cAMP-binding domain-like"/>
    <property type="match status" value="1"/>
</dbReference>
<dbReference type="OrthoDB" id="5505487at2"/>
<dbReference type="InterPro" id="IPR043128">
    <property type="entry name" value="Rev_trsase/Diguanyl_cyclase"/>
</dbReference>
<dbReference type="InterPro" id="IPR000595">
    <property type="entry name" value="cNMP-bd_dom"/>
</dbReference>
<dbReference type="InterPro" id="IPR050545">
    <property type="entry name" value="Mycobact_MmpL"/>
</dbReference>
<feature type="transmembrane region" description="Helical" evidence="6">
    <location>
        <begin position="227"/>
        <end position="247"/>
    </location>
</feature>
<dbReference type="InterPro" id="IPR014710">
    <property type="entry name" value="RmlC-like_jellyroll"/>
</dbReference>
<dbReference type="InterPro" id="IPR000731">
    <property type="entry name" value="SSD"/>
</dbReference>
<dbReference type="PANTHER" id="PTHR33406">
    <property type="entry name" value="MEMBRANE PROTEIN MJ1562-RELATED"/>
    <property type="match status" value="1"/>
</dbReference>
<evidence type="ECO:0000256" key="5">
    <source>
        <dbReference type="ARBA" id="ARBA00023136"/>
    </source>
</evidence>
<feature type="transmembrane region" description="Helical" evidence="6">
    <location>
        <begin position="630"/>
        <end position="654"/>
    </location>
</feature>
<dbReference type="CDD" id="cd00038">
    <property type="entry name" value="CAP_ED"/>
    <property type="match status" value="1"/>
</dbReference>
<feature type="domain" description="SSD" evidence="8">
    <location>
        <begin position="231"/>
        <end position="353"/>
    </location>
</feature>
<evidence type="ECO:0000256" key="3">
    <source>
        <dbReference type="ARBA" id="ARBA00022692"/>
    </source>
</evidence>
<feature type="domain" description="Cyclic nucleotide-binding" evidence="7">
    <location>
        <begin position="763"/>
        <end position="871"/>
    </location>
</feature>
<proteinExistence type="predicted"/>
<feature type="transmembrane region" description="Helical" evidence="6">
    <location>
        <begin position="689"/>
        <end position="708"/>
    </location>
</feature>
<dbReference type="Gene3D" id="3.30.70.270">
    <property type="match status" value="1"/>
</dbReference>
<feature type="transmembrane region" description="Helical" evidence="6">
    <location>
        <begin position="254"/>
        <end position="279"/>
    </location>
</feature>
<accession>A0A1M6TPV0</accession>
<keyword evidence="10" id="KW-1185">Reference proteome</keyword>
<dbReference type="AlphaFoldDB" id="A0A1M6TPV0"/>
<evidence type="ECO:0000256" key="4">
    <source>
        <dbReference type="ARBA" id="ARBA00022989"/>
    </source>
</evidence>
<protein>
    <recommendedName>
        <fullName evidence="11">Cyclic nucleotide-binding protein</fullName>
    </recommendedName>
</protein>
<dbReference type="Pfam" id="PF03176">
    <property type="entry name" value="MMPL"/>
    <property type="match status" value="2"/>
</dbReference>
<feature type="transmembrane region" description="Helical" evidence="6">
    <location>
        <begin position="202"/>
        <end position="221"/>
    </location>
</feature>
<evidence type="ECO:0008006" key="11">
    <source>
        <dbReference type="Google" id="ProtNLM"/>
    </source>
</evidence>
<feature type="transmembrane region" description="Helical" evidence="6">
    <location>
        <begin position="592"/>
        <end position="610"/>
    </location>
</feature>
<keyword evidence="5 6" id="KW-0472">Membrane</keyword>
<dbReference type="InterPro" id="IPR018490">
    <property type="entry name" value="cNMP-bd_dom_sf"/>
</dbReference>
<dbReference type="PANTHER" id="PTHR33406:SF12">
    <property type="entry name" value="BLR2997 PROTEIN"/>
    <property type="match status" value="1"/>
</dbReference>
<evidence type="ECO:0000259" key="8">
    <source>
        <dbReference type="PROSITE" id="PS50156"/>
    </source>
</evidence>
<dbReference type="Pfam" id="PF00027">
    <property type="entry name" value="cNMP_binding"/>
    <property type="match status" value="1"/>
</dbReference>
<dbReference type="Proteomes" id="UP000183994">
    <property type="component" value="Unassembled WGS sequence"/>
</dbReference>
<comment type="subcellular location">
    <subcellularLocation>
        <location evidence="1">Cell membrane</location>
        <topology evidence="1">Multi-pass membrane protein</topology>
    </subcellularLocation>
</comment>
<feature type="transmembrane region" description="Helical" evidence="6">
    <location>
        <begin position="22"/>
        <end position="43"/>
    </location>
</feature>
<dbReference type="SMART" id="SM00267">
    <property type="entry name" value="GGDEF"/>
    <property type="match status" value="1"/>
</dbReference>
<dbReference type="InterPro" id="IPR004869">
    <property type="entry name" value="MMPL_dom"/>
</dbReference>
<organism evidence="9 10">
    <name type="scientific">Desulfatibacillum alkenivorans DSM 16219</name>
    <dbReference type="NCBI Taxonomy" id="1121393"/>
    <lineage>
        <taxon>Bacteria</taxon>
        <taxon>Pseudomonadati</taxon>
        <taxon>Thermodesulfobacteriota</taxon>
        <taxon>Desulfobacteria</taxon>
        <taxon>Desulfobacterales</taxon>
        <taxon>Desulfatibacillaceae</taxon>
        <taxon>Desulfatibacillum</taxon>
    </lineage>
</organism>
<feature type="transmembrane region" description="Helical" evidence="6">
    <location>
        <begin position="328"/>
        <end position="354"/>
    </location>
</feature>
<dbReference type="PROSITE" id="PS00889">
    <property type="entry name" value="CNMP_BINDING_2"/>
    <property type="match status" value="1"/>
</dbReference>
<dbReference type="InterPro" id="IPR029787">
    <property type="entry name" value="Nucleotide_cyclase"/>
</dbReference>
<dbReference type="PROSITE" id="PS50042">
    <property type="entry name" value="CNMP_BINDING_3"/>
    <property type="match status" value="1"/>
</dbReference>
<dbReference type="InterPro" id="IPR000160">
    <property type="entry name" value="GGDEF_dom"/>
</dbReference>
<evidence type="ECO:0000256" key="1">
    <source>
        <dbReference type="ARBA" id="ARBA00004651"/>
    </source>
</evidence>
<dbReference type="Gene3D" id="2.60.120.10">
    <property type="entry name" value="Jelly Rolls"/>
    <property type="match status" value="1"/>
</dbReference>
<keyword evidence="4 6" id="KW-1133">Transmembrane helix</keyword>
<dbReference type="SUPFAM" id="SSF55073">
    <property type="entry name" value="Nucleotide cyclase"/>
    <property type="match status" value="1"/>
</dbReference>
<dbReference type="SMART" id="SM00100">
    <property type="entry name" value="cNMP"/>
    <property type="match status" value="1"/>
</dbReference>
<evidence type="ECO:0000259" key="7">
    <source>
        <dbReference type="PROSITE" id="PS50042"/>
    </source>
</evidence>
<dbReference type="SUPFAM" id="SSF82866">
    <property type="entry name" value="Multidrug efflux transporter AcrB transmembrane domain"/>
    <property type="match status" value="2"/>
</dbReference>
<dbReference type="PROSITE" id="PS50156">
    <property type="entry name" value="SSD"/>
    <property type="match status" value="2"/>
</dbReference>
<feature type="transmembrane region" description="Helical" evidence="6">
    <location>
        <begin position="387"/>
        <end position="407"/>
    </location>
</feature>
<sequence length="1065" mass="116519">MKLHRFIAYDPILEGILKAPKVTLTAVMVVTVILGLGLFRLQLKTSLHDLVIRDLPETAYYEETTKIFGEQQVIQVVAKGKNVLAPETFAHLERLDKRLSQIPGVERTISQPSALREMAATGMTLDKFRDIIGPVKLFDSQLISRDQKVAGLTLVLDDSRNPEELVDRVTAILKDEENGLSLYSVGMPNVSLALGRYTQQDFFRLPPITYGVIAVLLLILFRSVQGVLFPLSSITLALVWTIGLMGWTGTALSMLTMITPVFLIAVGTAYCLHFVTAYTRAVEAGCTAEEAARRVCGDLRLPTSLAVGTTIIGLGSLVVNRIDAIRDFALFSCVGMFFLLIILLTWLPALIAAYPSPETSQRERKKDLIDHFLQGVIHLNLHHQKKLFAFFIIIAVAGLIGIFKIRVETNPCRYFRADAPVLQNFHAVYRDLCGSFPVNVVVQTDVPDFFEDPENLAKLAGLSDALVGLDKVDKAVSVADYLRLAHYASNQYAGDAYVLPDQGYMVRMDINTMKTMIGGETLARFVTQDFSSANILLLTHISGSSDFLNGKRDMEEICRQFFGPEAVCRATGFGIVISATSDLVTQGQVKSLSITMVLVFGMMFLLFLSFKAGATAILPNMFPIIMNFGLMGWMGVELSLVTSLIASIAIGLAVDDTIHYLFHYNDEFKKDLDEKRALAETLATIGRPIVFTTLTIGLGFFVLVFSGFRPTALFGVMMVLTMMAALVGDLILLPTLMLHVPIVTLWDVIRLRMGRTPDQGMPIFKGLSRHQIHYVLLAGSLRNMAPGEILFRKGDPSASMYAILSGNMEVLDSGQAGETTSFRKRMHVALLPAGEIVGEMGLVRKAPRSATVVAGTGVEVLEISRKMIQRLQWLYPPAAYRLCFNLMGILADRLEATTHSLAKAGLLDDATGLPGQDAFLMELSKEGERSKRFGYQVGVGILELQEPEQAPASVDLADQMLEKTGRLLTKMLPKHAVLARLDDRQFGVLVSDRDECTLEGACQDMFTAVKEACEAGVSGWRPGVAMGFVVSGDTGAGSGGGLLFKALDALKSGKANGGKPFIQKI</sequence>
<dbReference type="Gene3D" id="1.20.1640.10">
    <property type="entry name" value="Multidrug efflux transporter AcrB transmembrane domain"/>
    <property type="match status" value="2"/>
</dbReference>
<evidence type="ECO:0000256" key="6">
    <source>
        <dbReference type="SAM" id="Phobius"/>
    </source>
</evidence>
<dbReference type="STRING" id="1121393.SAMN02745216_03714"/>
<evidence type="ECO:0000313" key="10">
    <source>
        <dbReference type="Proteomes" id="UP000183994"/>
    </source>
</evidence>
<keyword evidence="3 6" id="KW-0812">Transmembrane</keyword>
<dbReference type="RefSeq" id="WP_073477755.1">
    <property type="nucleotide sequence ID" value="NZ_FQZU01000028.1"/>
</dbReference>